<organism evidence="3 4">
    <name type="scientific">Dokdonia donghaensis DSW-1</name>
    <dbReference type="NCBI Taxonomy" id="1300343"/>
    <lineage>
        <taxon>Bacteria</taxon>
        <taxon>Pseudomonadati</taxon>
        <taxon>Bacteroidota</taxon>
        <taxon>Flavobacteriia</taxon>
        <taxon>Flavobacteriales</taxon>
        <taxon>Flavobacteriaceae</taxon>
        <taxon>Dokdonia</taxon>
    </lineage>
</organism>
<dbReference type="RefSeq" id="WP_035326901.1">
    <property type="nucleotide sequence ID" value="NZ_CP015125.1"/>
</dbReference>
<feature type="domain" description="YHYH" evidence="2">
    <location>
        <begin position="137"/>
        <end position="228"/>
    </location>
</feature>
<evidence type="ECO:0000256" key="1">
    <source>
        <dbReference type="SAM" id="SignalP"/>
    </source>
</evidence>
<dbReference type="AlphaFoldDB" id="A0A0A2H3F3"/>
<feature type="chain" id="PRO_5001987573" evidence="1">
    <location>
        <begin position="28"/>
        <end position="283"/>
    </location>
</feature>
<feature type="signal peptide" evidence="1">
    <location>
        <begin position="1"/>
        <end position="27"/>
    </location>
</feature>
<proteinExistence type="predicted"/>
<keyword evidence="4" id="KW-1185">Reference proteome</keyword>
<dbReference type="OrthoDB" id="665834at2"/>
<dbReference type="EMBL" id="JSAQ01000001">
    <property type="protein sequence ID" value="KGO07170.1"/>
    <property type="molecule type" value="Genomic_DNA"/>
</dbReference>
<protein>
    <submittedName>
        <fullName evidence="3">Membrane protein</fullName>
    </submittedName>
</protein>
<gene>
    <name evidence="3" type="ORF">NV36_10205</name>
</gene>
<evidence type="ECO:0000259" key="2">
    <source>
        <dbReference type="Pfam" id="PF14240"/>
    </source>
</evidence>
<evidence type="ECO:0000313" key="3">
    <source>
        <dbReference type="EMBL" id="KGO07170.1"/>
    </source>
</evidence>
<dbReference type="PROSITE" id="PS51257">
    <property type="entry name" value="PROKAR_LIPOPROTEIN"/>
    <property type="match status" value="1"/>
</dbReference>
<evidence type="ECO:0000313" key="4">
    <source>
        <dbReference type="Proteomes" id="UP000030140"/>
    </source>
</evidence>
<dbReference type="Pfam" id="PF14240">
    <property type="entry name" value="YHYH"/>
    <property type="match status" value="1"/>
</dbReference>
<sequence>MKLTLKNKLATFSLLICGAIITLVACSNDDSDDTNVDTDGSEITAELHAAFSEFDQDNVSVLLSGSTVTLESNGYPNHTSPYWSNTTERTAIDPMGNVLVTPAADENHPLFVEPTLTTYEMMAPGNIDDFNGSYSLTVSSSPQLASTTTATGLGPIGIAVSGAMIYDDQEGPNVPLDDAVPSLDYTAAHTGPQSYHYHLEPKAFSNNDDNLVGIISDGFFVYGRICASTGSYPEDLDASGGHTSTTQHTDQEEYHYHIQDELYLNQYYIIFPGDYQGTPNAIL</sequence>
<reference evidence="3 4" key="1">
    <citation type="submission" date="2014-10" db="EMBL/GenBank/DDBJ databases">
        <title>Draft genome sequence of the proteorhodopsin-containing marine bacterium Dokdonia donghaensis.</title>
        <authorList>
            <person name="Gomez-Consarnau L."/>
            <person name="Gonzalez J.M."/>
            <person name="Riedel T."/>
            <person name="Jaenicke S."/>
            <person name="Wagner-Doebler I."/>
            <person name="Fuhrman J.A."/>
        </authorList>
    </citation>
    <scope>NUCLEOTIDE SEQUENCE [LARGE SCALE GENOMIC DNA]</scope>
    <source>
        <strain evidence="3 4">DSW-1</strain>
    </source>
</reference>
<dbReference type="KEGG" id="ddo:I597_0914"/>
<accession>A0A0A2H3F3</accession>
<dbReference type="InterPro" id="IPR025924">
    <property type="entry name" value="YHYH_dom"/>
</dbReference>
<dbReference type="Proteomes" id="UP000030140">
    <property type="component" value="Unassembled WGS sequence"/>
</dbReference>
<comment type="caution">
    <text evidence="3">The sequence shown here is derived from an EMBL/GenBank/DDBJ whole genome shotgun (WGS) entry which is preliminary data.</text>
</comment>
<name>A0A0A2H3F3_9FLAO</name>
<keyword evidence="1" id="KW-0732">Signal</keyword>
<dbReference type="PATRIC" id="fig|1300343.5.peg.925"/>